<proteinExistence type="inferred from homology"/>
<dbReference type="Pfam" id="PF01934">
    <property type="entry name" value="HepT-like"/>
    <property type="match status" value="1"/>
</dbReference>
<evidence type="ECO:0000313" key="5">
    <source>
        <dbReference type="EMBL" id="AHM56328.1"/>
    </source>
</evidence>
<comment type="similarity">
    <text evidence="4">Belongs to the HepT RNase toxin family.</text>
</comment>
<keyword evidence="1" id="KW-1277">Toxin-antitoxin system</keyword>
<dbReference type="KEGG" id="eac:EAL2_c10300"/>
<dbReference type="RefSeq" id="WP_025435339.1">
    <property type="nucleotide sequence ID" value="NZ_CP007452.1"/>
</dbReference>
<dbReference type="NCBIfam" id="NF047751">
    <property type="entry name" value="HepT_toxin"/>
    <property type="match status" value="1"/>
</dbReference>
<dbReference type="GO" id="GO:0016787">
    <property type="term" value="F:hydrolase activity"/>
    <property type="evidence" value="ECO:0007669"/>
    <property type="project" value="UniProtKB-KW"/>
</dbReference>
<dbReference type="Proteomes" id="UP000019591">
    <property type="component" value="Chromosome"/>
</dbReference>
<dbReference type="OrthoDB" id="9796612at2"/>
<reference evidence="5 6" key="1">
    <citation type="journal article" date="2014" name="Genome Announc.">
        <title>Complete Genome Sequence of Amino Acid-Utilizing Eubacterium acidaminophilum al-2 (DSM 3953).</title>
        <authorList>
            <person name="Poehlein A."/>
            <person name="Andreesen J.R."/>
            <person name="Daniel R."/>
        </authorList>
    </citation>
    <scope>NUCLEOTIDE SEQUENCE [LARGE SCALE GENOMIC DNA]</scope>
    <source>
        <strain evidence="5 6">DSM 3953</strain>
    </source>
</reference>
<keyword evidence="6" id="KW-1185">Reference proteome</keyword>
<sequence length="138" mass="16091">MVKAEVLRKRLEQMNASLNKIKRYKDISLDEFISDDIIQDVVEYNLFIAINMMADIATHIVIDEQLGSVNSMGDAFEILCQKGYISKEEVSLYKNMIGFRNILSHEYVKINKELVYSVAKNNIVDFQKFILFVHENFM</sequence>
<protein>
    <recommendedName>
        <fullName evidence="7">DUF86 domain-containing protein</fullName>
    </recommendedName>
</protein>
<name>W8TES6_PEPAC</name>
<dbReference type="Gene3D" id="1.20.120.580">
    <property type="entry name" value="bsu32300-like"/>
    <property type="match status" value="1"/>
</dbReference>
<keyword evidence="3" id="KW-0378">Hydrolase</keyword>
<evidence type="ECO:0000256" key="3">
    <source>
        <dbReference type="ARBA" id="ARBA00022801"/>
    </source>
</evidence>
<evidence type="ECO:0000313" key="6">
    <source>
        <dbReference type="Proteomes" id="UP000019591"/>
    </source>
</evidence>
<evidence type="ECO:0000256" key="4">
    <source>
        <dbReference type="ARBA" id="ARBA00024207"/>
    </source>
</evidence>
<dbReference type="PANTHER" id="PTHR33397:SF5">
    <property type="entry name" value="RNASE YUTE-RELATED"/>
    <property type="match status" value="1"/>
</dbReference>
<keyword evidence="2" id="KW-0540">Nuclease</keyword>
<accession>W8TES6</accession>
<dbReference type="GO" id="GO:0004540">
    <property type="term" value="F:RNA nuclease activity"/>
    <property type="evidence" value="ECO:0007669"/>
    <property type="project" value="InterPro"/>
</dbReference>
<dbReference type="GO" id="GO:0110001">
    <property type="term" value="C:toxin-antitoxin complex"/>
    <property type="evidence" value="ECO:0007669"/>
    <property type="project" value="InterPro"/>
</dbReference>
<dbReference type="eggNOG" id="COG2445">
    <property type="taxonomic scope" value="Bacteria"/>
</dbReference>
<dbReference type="EMBL" id="CP007452">
    <property type="protein sequence ID" value="AHM56328.1"/>
    <property type="molecule type" value="Genomic_DNA"/>
</dbReference>
<evidence type="ECO:0008006" key="7">
    <source>
        <dbReference type="Google" id="ProtNLM"/>
    </source>
</evidence>
<dbReference type="HOGENOM" id="CLU_142825_1_0_9"/>
<dbReference type="InterPro" id="IPR008201">
    <property type="entry name" value="HepT-like"/>
</dbReference>
<evidence type="ECO:0000256" key="2">
    <source>
        <dbReference type="ARBA" id="ARBA00022722"/>
    </source>
</evidence>
<evidence type="ECO:0000256" key="1">
    <source>
        <dbReference type="ARBA" id="ARBA00022649"/>
    </source>
</evidence>
<dbReference type="AlphaFoldDB" id="W8TES6"/>
<dbReference type="InterPro" id="IPR037038">
    <property type="entry name" value="HepT-like_sf"/>
</dbReference>
<gene>
    <name evidence="5" type="ORF">EAL2_c10300</name>
</gene>
<dbReference type="PATRIC" id="fig|1286171.3.peg.981"/>
<dbReference type="SUPFAM" id="SSF81593">
    <property type="entry name" value="Nucleotidyltransferase substrate binding subunit/domain"/>
    <property type="match status" value="1"/>
</dbReference>
<dbReference type="PANTHER" id="PTHR33397">
    <property type="entry name" value="UPF0331 PROTEIN YUTE"/>
    <property type="match status" value="1"/>
</dbReference>
<organism evidence="5 6">
    <name type="scientific">Peptoclostridium acidaminophilum DSM 3953</name>
    <dbReference type="NCBI Taxonomy" id="1286171"/>
    <lineage>
        <taxon>Bacteria</taxon>
        <taxon>Bacillati</taxon>
        <taxon>Bacillota</taxon>
        <taxon>Clostridia</taxon>
        <taxon>Peptostreptococcales</taxon>
        <taxon>Peptoclostridiaceae</taxon>
        <taxon>Peptoclostridium</taxon>
    </lineage>
</organism>
<dbReference type="STRING" id="1286171.EAL2_c10300"/>
<dbReference type="InterPro" id="IPR052379">
    <property type="entry name" value="Type_VII_TA_RNase"/>
</dbReference>